<accession>A0ABW2LK73</accession>
<feature type="domain" description="FAD dependent oxidoreductase" evidence="10">
    <location>
        <begin position="11"/>
        <end position="319"/>
    </location>
</feature>
<evidence type="ECO:0000259" key="10">
    <source>
        <dbReference type="Pfam" id="PF01266"/>
    </source>
</evidence>
<protein>
    <recommendedName>
        <fullName evidence="7">D-amino-acid oxidase</fullName>
        <ecNumber evidence="6">1.4.3.3</ecNumber>
    </recommendedName>
</protein>
<keyword evidence="3" id="KW-0285">Flavoprotein</keyword>
<gene>
    <name evidence="11" type="ORF">ACFQRI_11355</name>
</gene>
<dbReference type="PANTHER" id="PTHR11530:SF11">
    <property type="entry name" value="D-ASPARTATE OXIDASE"/>
    <property type="match status" value="1"/>
</dbReference>
<evidence type="ECO:0000313" key="11">
    <source>
        <dbReference type="EMBL" id="MFC7342010.1"/>
    </source>
</evidence>
<keyword evidence="4" id="KW-0274">FAD</keyword>
<evidence type="ECO:0000256" key="8">
    <source>
        <dbReference type="ARBA" id="ARBA00049547"/>
    </source>
</evidence>
<reference evidence="12" key="1">
    <citation type="journal article" date="2019" name="Int. J. Syst. Evol. Microbiol.">
        <title>The Global Catalogue of Microorganisms (GCM) 10K type strain sequencing project: providing services to taxonomists for standard genome sequencing and annotation.</title>
        <authorList>
            <consortium name="The Broad Institute Genomics Platform"/>
            <consortium name="The Broad Institute Genome Sequencing Center for Infectious Disease"/>
            <person name="Wu L."/>
            <person name="Ma J."/>
        </authorList>
    </citation>
    <scope>NUCLEOTIDE SEQUENCE [LARGE SCALE GENOMIC DNA]</scope>
    <source>
        <strain evidence="12">WLHS5</strain>
    </source>
</reference>
<proteinExistence type="inferred from homology"/>
<dbReference type="InterPro" id="IPR023209">
    <property type="entry name" value="DAO"/>
</dbReference>
<dbReference type="EC" id="1.4.3.3" evidence="6"/>
<feature type="transmembrane region" description="Helical" evidence="9">
    <location>
        <begin position="6"/>
        <end position="28"/>
    </location>
</feature>
<name>A0ABW2LK73_9PSEU</name>
<dbReference type="PANTHER" id="PTHR11530">
    <property type="entry name" value="D-AMINO ACID OXIDASE"/>
    <property type="match status" value="1"/>
</dbReference>
<evidence type="ECO:0000256" key="3">
    <source>
        <dbReference type="ARBA" id="ARBA00022630"/>
    </source>
</evidence>
<keyword evidence="9" id="KW-0812">Transmembrane</keyword>
<comment type="caution">
    <text evidence="11">The sequence shown here is derived from an EMBL/GenBank/DDBJ whole genome shotgun (WGS) entry which is preliminary data.</text>
</comment>
<comment type="similarity">
    <text evidence="2">Belongs to the DAMOX/DASOX family.</text>
</comment>
<sequence>MEGRDLVRAVDVVVVGGGIVGMTCAVALGRRGARVRVVTADVPARTTSWLAAAVWYPVGIGGDHRVLTFARETFEVFAEQAARGTPGVSMIDTRMLHRRPSPADPWWSAAVPGFAADTAEEPFTGAWRFSVPMVEMPVYLPWLREQAANLGVHVRAKTVASLAEIADDADAVVNATGLAARTLCGDRTVRPVRGQVIRASNPGLTASVRDEDNPGGHTYVHPRRHDVIVGGTFEPGIADTAPSPDTARAIWTRACELVPELRQADVLDHHVGLRPVRERGPRVELDRRLVPGRTIVHNYGHGGAGITLAWGSARETAALIERTSEPEPESSRALG</sequence>
<evidence type="ECO:0000256" key="5">
    <source>
        <dbReference type="ARBA" id="ARBA00023002"/>
    </source>
</evidence>
<dbReference type="GO" id="GO:0016491">
    <property type="term" value="F:oxidoreductase activity"/>
    <property type="evidence" value="ECO:0007669"/>
    <property type="project" value="UniProtKB-KW"/>
</dbReference>
<keyword evidence="12" id="KW-1185">Reference proteome</keyword>
<keyword evidence="9" id="KW-0472">Membrane</keyword>
<evidence type="ECO:0000256" key="9">
    <source>
        <dbReference type="SAM" id="Phobius"/>
    </source>
</evidence>
<evidence type="ECO:0000256" key="1">
    <source>
        <dbReference type="ARBA" id="ARBA00001974"/>
    </source>
</evidence>
<dbReference type="SUPFAM" id="SSF51971">
    <property type="entry name" value="Nucleotide-binding domain"/>
    <property type="match status" value="1"/>
</dbReference>
<dbReference type="Pfam" id="PF01266">
    <property type="entry name" value="DAO"/>
    <property type="match status" value="1"/>
</dbReference>
<comment type="catalytic activity">
    <reaction evidence="8">
        <text>a D-alpha-amino acid + O2 + H2O = a 2-oxocarboxylate + H2O2 + NH4(+)</text>
        <dbReference type="Rhea" id="RHEA:21816"/>
        <dbReference type="ChEBI" id="CHEBI:15377"/>
        <dbReference type="ChEBI" id="CHEBI:15379"/>
        <dbReference type="ChEBI" id="CHEBI:16240"/>
        <dbReference type="ChEBI" id="CHEBI:28938"/>
        <dbReference type="ChEBI" id="CHEBI:35179"/>
        <dbReference type="ChEBI" id="CHEBI:59871"/>
        <dbReference type="EC" id="1.4.3.3"/>
    </reaction>
    <physiologicalReaction direction="left-to-right" evidence="8">
        <dbReference type="Rhea" id="RHEA:21817"/>
    </physiologicalReaction>
</comment>
<keyword evidence="5 11" id="KW-0560">Oxidoreductase</keyword>
<evidence type="ECO:0000256" key="4">
    <source>
        <dbReference type="ARBA" id="ARBA00022827"/>
    </source>
</evidence>
<organism evidence="11 12">
    <name type="scientific">Saccharopolyspora griseoalba</name>
    <dbReference type="NCBI Taxonomy" id="1431848"/>
    <lineage>
        <taxon>Bacteria</taxon>
        <taxon>Bacillati</taxon>
        <taxon>Actinomycetota</taxon>
        <taxon>Actinomycetes</taxon>
        <taxon>Pseudonocardiales</taxon>
        <taxon>Pseudonocardiaceae</taxon>
        <taxon>Saccharopolyspora</taxon>
    </lineage>
</organism>
<dbReference type="InterPro" id="IPR006076">
    <property type="entry name" value="FAD-dep_OxRdtase"/>
</dbReference>
<evidence type="ECO:0000313" key="12">
    <source>
        <dbReference type="Proteomes" id="UP001596504"/>
    </source>
</evidence>
<dbReference type="PROSITE" id="PS00677">
    <property type="entry name" value="DAO"/>
    <property type="match status" value="1"/>
</dbReference>
<dbReference type="EMBL" id="JBHTCJ010000005">
    <property type="protein sequence ID" value="MFC7342010.1"/>
    <property type="molecule type" value="Genomic_DNA"/>
</dbReference>
<dbReference type="InterPro" id="IPR006181">
    <property type="entry name" value="D-amino_acid_oxidase_CS"/>
</dbReference>
<dbReference type="Gene3D" id="3.40.50.720">
    <property type="entry name" value="NAD(P)-binding Rossmann-like Domain"/>
    <property type="match status" value="1"/>
</dbReference>
<keyword evidence="9" id="KW-1133">Transmembrane helix</keyword>
<evidence type="ECO:0000256" key="2">
    <source>
        <dbReference type="ARBA" id="ARBA00006730"/>
    </source>
</evidence>
<dbReference type="RefSeq" id="WP_380667469.1">
    <property type="nucleotide sequence ID" value="NZ_JBHTCJ010000005.1"/>
</dbReference>
<dbReference type="PIRSF" id="PIRSF000189">
    <property type="entry name" value="D-aa_oxidase"/>
    <property type="match status" value="1"/>
</dbReference>
<comment type="cofactor">
    <cofactor evidence="1">
        <name>FAD</name>
        <dbReference type="ChEBI" id="CHEBI:57692"/>
    </cofactor>
</comment>
<evidence type="ECO:0000256" key="7">
    <source>
        <dbReference type="ARBA" id="ARBA00039751"/>
    </source>
</evidence>
<dbReference type="SUPFAM" id="SSF54373">
    <property type="entry name" value="FAD-linked reductases, C-terminal domain"/>
    <property type="match status" value="1"/>
</dbReference>
<dbReference type="Gene3D" id="3.30.9.10">
    <property type="entry name" value="D-Amino Acid Oxidase, subunit A, domain 2"/>
    <property type="match status" value="1"/>
</dbReference>
<evidence type="ECO:0000256" key="6">
    <source>
        <dbReference type="ARBA" id="ARBA00039101"/>
    </source>
</evidence>
<dbReference type="Proteomes" id="UP001596504">
    <property type="component" value="Unassembled WGS sequence"/>
</dbReference>